<feature type="transmembrane region" description="Helical" evidence="7">
    <location>
        <begin position="176"/>
        <end position="198"/>
    </location>
</feature>
<feature type="transmembrane region" description="Helical" evidence="7">
    <location>
        <begin position="227"/>
        <end position="248"/>
    </location>
</feature>
<keyword evidence="3" id="KW-1003">Cell membrane</keyword>
<dbReference type="InterPro" id="IPR035906">
    <property type="entry name" value="MetI-like_sf"/>
</dbReference>
<keyword evidence="2 7" id="KW-0813">Transport</keyword>
<feature type="transmembrane region" description="Helical" evidence="7">
    <location>
        <begin position="36"/>
        <end position="57"/>
    </location>
</feature>
<dbReference type="PATRIC" id="fig|82380.10.peg.1753"/>
<dbReference type="SUPFAM" id="SSF161098">
    <property type="entry name" value="MetI-like"/>
    <property type="match status" value="1"/>
</dbReference>
<dbReference type="Gene3D" id="1.10.3720.10">
    <property type="entry name" value="MetI-like"/>
    <property type="match status" value="1"/>
</dbReference>
<dbReference type="PANTHER" id="PTHR43744:SF12">
    <property type="entry name" value="ABC TRANSPORTER PERMEASE PROTEIN MG189-RELATED"/>
    <property type="match status" value="1"/>
</dbReference>
<keyword evidence="5 7" id="KW-1133">Transmembrane helix</keyword>
<dbReference type="Proteomes" id="UP000033725">
    <property type="component" value="Unassembled WGS sequence"/>
</dbReference>
<feature type="transmembrane region" description="Helical" evidence="7">
    <location>
        <begin position="116"/>
        <end position="137"/>
    </location>
</feature>
<evidence type="ECO:0000256" key="7">
    <source>
        <dbReference type="RuleBase" id="RU363032"/>
    </source>
</evidence>
<dbReference type="AlphaFoldDB" id="A0A0F0KQ43"/>
<dbReference type="InterPro" id="IPR000515">
    <property type="entry name" value="MetI-like"/>
</dbReference>
<evidence type="ECO:0000313" key="10">
    <source>
        <dbReference type="Proteomes" id="UP000033725"/>
    </source>
</evidence>
<dbReference type="PANTHER" id="PTHR43744">
    <property type="entry name" value="ABC TRANSPORTER PERMEASE PROTEIN MG189-RELATED-RELATED"/>
    <property type="match status" value="1"/>
</dbReference>
<protein>
    <submittedName>
        <fullName evidence="9">L-arabinose transport system permease protein AraQ</fullName>
    </submittedName>
</protein>
<dbReference type="GO" id="GO:0055085">
    <property type="term" value="P:transmembrane transport"/>
    <property type="evidence" value="ECO:0007669"/>
    <property type="project" value="InterPro"/>
</dbReference>
<dbReference type="RefSeq" id="WP_082066527.1">
    <property type="nucleotide sequence ID" value="NZ_JYIV01000024.1"/>
</dbReference>
<feature type="transmembrane region" description="Helical" evidence="7">
    <location>
        <begin position="149"/>
        <end position="170"/>
    </location>
</feature>
<dbReference type="PROSITE" id="PS50928">
    <property type="entry name" value="ABC_TM1"/>
    <property type="match status" value="1"/>
</dbReference>
<keyword evidence="4 7" id="KW-0812">Transmembrane</keyword>
<sequence>MTVIPTAPLPAPEGVRSFRKSRAPRKPVRPFSWGRVLAWSYVILFLLVTVFPFYWILRTSLSNNFALSTDPGSFLPVGFSFDAFARVLGFASRDEALAAGGSGASIDILLSVRNSVIYAGLMTVIVVTASALAAYAFARLQWRGRNFVFSLLLTALMVPGILTLLPNFVLINDLGLLNTFAGLLLPGALFSAFNIFFLRQFMLGLSAEVEEAALIDGASPLKTLFRITLPMTSGPLVTLSILTFIGTWNDYFWPLLVANDAEVRPLTLALGVFQQASPQSQPDFSGQMAATLIAALPMLLLFMIFGKRIVNSIGFSGIK</sequence>
<dbReference type="EMBL" id="JYIV01000024">
    <property type="protein sequence ID" value="KJL22998.1"/>
    <property type="molecule type" value="Genomic_DNA"/>
</dbReference>
<evidence type="ECO:0000256" key="6">
    <source>
        <dbReference type="ARBA" id="ARBA00023136"/>
    </source>
</evidence>
<evidence type="ECO:0000256" key="1">
    <source>
        <dbReference type="ARBA" id="ARBA00004651"/>
    </source>
</evidence>
<evidence type="ECO:0000259" key="8">
    <source>
        <dbReference type="PROSITE" id="PS50928"/>
    </source>
</evidence>
<keyword evidence="6 7" id="KW-0472">Membrane</keyword>
<feature type="transmembrane region" description="Helical" evidence="7">
    <location>
        <begin position="288"/>
        <end position="306"/>
    </location>
</feature>
<evidence type="ECO:0000256" key="2">
    <source>
        <dbReference type="ARBA" id="ARBA00022448"/>
    </source>
</evidence>
<evidence type="ECO:0000256" key="5">
    <source>
        <dbReference type="ARBA" id="ARBA00022989"/>
    </source>
</evidence>
<dbReference type="OrthoDB" id="2063054at2"/>
<dbReference type="Pfam" id="PF00528">
    <property type="entry name" value="BPD_transp_1"/>
    <property type="match status" value="1"/>
</dbReference>
<comment type="subcellular location">
    <subcellularLocation>
        <location evidence="1 7">Cell membrane</location>
        <topology evidence="1 7">Multi-pass membrane protein</topology>
    </subcellularLocation>
</comment>
<dbReference type="CDD" id="cd06261">
    <property type="entry name" value="TM_PBP2"/>
    <property type="match status" value="1"/>
</dbReference>
<comment type="similarity">
    <text evidence="7">Belongs to the binding-protein-dependent transport system permease family.</text>
</comment>
<name>A0A0F0KQ43_9MICO</name>
<dbReference type="GO" id="GO:0005886">
    <property type="term" value="C:plasma membrane"/>
    <property type="evidence" value="ECO:0007669"/>
    <property type="project" value="UniProtKB-SubCell"/>
</dbReference>
<accession>A0A0F0KQ43</accession>
<gene>
    <name evidence="9" type="primary">araQ_8</name>
    <name evidence="9" type="ORF">RN51_01744</name>
</gene>
<feature type="domain" description="ABC transmembrane type-1" evidence="8">
    <location>
        <begin position="112"/>
        <end position="305"/>
    </location>
</feature>
<evidence type="ECO:0000313" key="9">
    <source>
        <dbReference type="EMBL" id="KJL22998.1"/>
    </source>
</evidence>
<organism evidence="9 10">
    <name type="scientific">Microbacterium oxydans</name>
    <dbReference type="NCBI Taxonomy" id="82380"/>
    <lineage>
        <taxon>Bacteria</taxon>
        <taxon>Bacillati</taxon>
        <taxon>Actinomycetota</taxon>
        <taxon>Actinomycetes</taxon>
        <taxon>Micrococcales</taxon>
        <taxon>Microbacteriaceae</taxon>
        <taxon>Microbacterium</taxon>
    </lineage>
</organism>
<evidence type="ECO:0000256" key="4">
    <source>
        <dbReference type="ARBA" id="ARBA00022692"/>
    </source>
</evidence>
<proteinExistence type="inferred from homology"/>
<evidence type="ECO:0000256" key="3">
    <source>
        <dbReference type="ARBA" id="ARBA00022475"/>
    </source>
</evidence>
<comment type="caution">
    <text evidence="9">The sequence shown here is derived from an EMBL/GenBank/DDBJ whole genome shotgun (WGS) entry which is preliminary data.</text>
</comment>
<reference evidence="9 10" key="1">
    <citation type="submission" date="2015-02" db="EMBL/GenBank/DDBJ databases">
        <title>Draft genome sequences of ten Microbacterium spp. with emphasis on heavy metal contaminated environments.</title>
        <authorList>
            <person name="Corretto E."/>
        </authorList>
    </citation>
    <scope>NUCLEOTIDE SEQUENCE [LARGE SCALE GENOMIC DNA]</scope>
    <source>
        <strain evidence="9 10">BEL163</strain>
    </source>
</reference>